<protein>
    <recommendedName>
        <fullName evidence="1">STAS domain-containing protein</fullName>
    </recommendedName>
</protein>
<dbReference type="InterPro" id="IPR002645">
    <property type="entry name" value="STAS_dom"/>
</dbReference>
<dbReference type="InterPro" id="IPR058548">
    <property type="entry name" value="MlaB-like_STAS"/>
</dbReference>
<feature type="domain" description="STAS" evidence="1">
    <location>
        <begin position="23"/>
        <end position="110"/>
    </location>
</feature>
<evidence type="ECO:0000313" key="3">
    <source>
        <dbReference type="Proteomes" id="UP000652013"/>
    </source>
</evidence>
<dbReference type="EMBL" id="BOOY01000006">
    <property type="protein sequence ID" value="GIJ01795.1"/>
    <property type="molecule type" value="Genomic_DNA"/>
</dbReference>
<dbReference type="Proteomes" id="UP000652013">
    <property type="component" value="Unassembled WGS sequence"/>
</dbReference>
<evidence type="ECO:0000259" key="1">
    <source>
        <dbReference type="PROSITE" id="PS50801"/>
    </source>
</evidence>
<dbReference type="Pfam" id="PF13466">
    <property type="entry name" value="STAS_2"/>
    <property type="match status" value="1"/>
</dbReference>
<organism evidence="2 3">
    <name type="scientific">Spirilliplanes yamanashiensis</name>
    <dbReference type="NCBI Taxonomy" id="42233"/>
    <lineage>
        <taxon>Bacteria</taxon>
        <taxon>Bacillati</taxon>
        <taxon>Actinomycetota</taxon>
        <taxon>Actinomycetes</taxon>
        <taxon>Micromonosporales</taxon>
        <taxon>Micromonosporaceae</taxon>
        <taxon>Spirilliplanes</taxon>
    </lineage>
</organism>
<proteinExistence type="predicted"/>
<dbReference type="InterPro" id="IPR036513">
    <property type="entry name" value="STAS_dom_sf"/>
</dbReference>
<gene>
    <name evidence="2" type="ORF">Sya03_11470</name>
</gene>
<dbReference type="RefSeq" id="WP_203937121.1">
    <property type="nucleotide sequence ID" value="NZ_BAAAGJ010000005.1"/>
</dbReference>
<reference evidence="2" key="1">
    <citation type="submission" date="2021-01" db="EMBL/GenBank/DDBJ databases">
        <title>Whole genome shotgun sequence of Spirilliplanes yamanashiensis NBRC 15828.</title>
        <authorList>
            <person name="Komaki H."/>
            <person name="Tamura T."/>
        </authorList>
    </citation>
    <scope>NUCLEOTIDE SEQUENCE</scope>
    <source>
        <strain evidence="2">NBRC 15828</strain>
    </source>
</reference>
<dbReference type="Gene3D" id="3.30.750.24">
    <property type="entry name" value="STAS domain"/>
    <property type="match status" value="1"/>
</dbReference>
<dbReference type="PROSITE" id="PS50801">
    <property type="entry name" value="STAS"/>
    <property type="match status" value="1"/>
</dbReference>
<keyword evidence="3" id="KW-1185">Reference proteome</keyword>
<dbReference type="CDD" id="cd07043">
    <property type="entry name" value="STAS_anti-anti-sigma_factors"/>
    <property type="match status" value="1"/>
</dbReference>
<sequence>MDHEGFGLTSDITDAGDGRILNLRLTGAVDMDACAKLTDKLVDAIRLTDAPRVVVDLEGTEFIDSHCIGMLVAGFDAARLSGRGFALTRARGVVRRVLEVSGLMTLLGRD</sequence>
<evidence type="ECO:0000313" key="2">
    <source>
        <dbReference type="EMBL" id="GIJ01795.1"/>
    </source>
</evidence>
<dbReference type="SUPFAM" id="SSF52091">
    <property type="entry name" value="SpoIIaa-like"/>
    <property type="match status" value="1"/>
</dbReference>
<dbReference type="AlphaFoldDB" id="A0A8J3Y5P9"/>
<comment type="caution">
    <text evidence="2">The sequence shown here is derived from an EMBL/GenBank/DDBJ whole genome shotgun (WGS) entry which is preliminary data.</text>
</comment>
<name>A0A8J3Y5P9_9ACTN</name>
<accession>A0A8J3Y5P9</accession>